<feature type="compositionally biased region" description="Polar residues" evidence="1">
    <location>
        <begin position="118"/>
        <end position="151"/>
    </location>
</feature>
<evidence type="ECO:0000313" key="3">
    <source>
        <dbReference type="EMBL" id="KAG2613004.1"/>
    </source>
</evidence>
<sequence length="246" mass="27194">MEGPCLCNPINLPFFVLLSPSLSVSYMTDIPKSSRQLVMQPLNCISFLLGLAILSATLGPFVTIAHRELLMVTGSKRGAEIKLDLSVDKTSTDEDVRSNVLTGRKLAFGHAVTEQKDANNSGSKTSSGEIKNYPTNPRAPSNLKDSSSSRMQAGPSMKRIKPEGSTSVIALNMPNPQQFRILPSKHSAMNSNAGFKQKLRDSIVRNTLYRINEDSKEKMLEASDEVLKFLNRDYHVSPHKRRPVHN</sequence>
<protein>
    <submittedName>
        <fullName evidence="3">Uncharacterized protein</fullName>
    </submittedName>
</protein>
<evidence type="ECO:0000313" key="4">
    <source>
        <dbReference type="Proteomes" id="UP000823388"/>
    </source>
</evidence>
<keyword evidence="2" id="KW-0472">Membrane</keyword>
<comment type="caution">
    <text evidence="3">The sequence shown here is derived from an EMBL/GenBank/DDBJ whole genome shotgun (WGS) entry which is preliminary data.</text>
</comment>
<dbReference type="EMBL" id="CM029043">
    <property type="protein sequence ID" value="KAG2613004.1"/>
    <property type="molecule type" value="Genomic_DNA"/>
</dbReference>
<evidence type="ECO:0000256" key="2">
    <source>
        <dbReference type="SAM" id="Phobius"/>
    </source>
</evidence>
<feature type="region of interest" description="Disordered" evidence="1">
    <location>
        <begin position="112"/>
        <end position="160"/>
    </location>
</feature>
<proteinExistence type="predicted"/>
<accession>A0A8T0TWD7</accession>
<name>A0A8T0TWD7_PANVG</name>
<dbReference type="Proteomes" id="UP000823388">
    <property type="component" value="Chromosome 4K"/>
</dbReference>
<keyword evidence="4" id="KW-1185">Reference proteome</keyword>
<dbReference type="AlphaFoldDB" id="A0A8T0TWD7"/>
<feature type="transmembrane region" description="Helical" evidence="2">
    <location>
        <begin position="42"/>
        <end position="62"/>
    </location>
</feature>
<organism evidence="3 4">
    <name type="scientific">Panicum virgatum</name>
    <name type="common">Blackwell switchgrass</name>
    <dbReference type="NCBI Taxonomy" id="38727"/>
    <lineage>
        <taxon>Eukaryota</taxon>
        <taxon>Viridiplantae</taxon>
        <taxon>Streptophyta</taxon>
        <taxon>Embryophyta</taxon>
        <taxon>Tracheophyta</taxon>
        <taxon>Spermatophyta</taxon>
        <taxon>Magnoliopsida</taxon>
        <taxon>Liliopsida</taxon>
        <taxon>Poales</taxon>
        <taxon>Poaceae</taxon>
        <taxon>PACMAD clade</taxon>
        <taxon>Panicoideae</taxon>
        <taxon>Panicodae</taxon>
        <taxon>Paniceae</taxon>
        <taxon>Panicinae</taxon>
        <taxon>Panicum</taxon>
        <taxon>Panicum sect. Hiantes</taxon>
    </lineage>
</organism>
<evidence type="ECO:0000256" key="1">
    <source>
        <dbReference type="SAM" id="MobiDB-lite"/>
    </source>
</evidence>
<reference evidence="3" key="1">
    <citation type="submission" date="2020-05" db="EMBL/GenBank/DDBJ databases">
        <title>WGS assembly of Panicum virgatum.</title>
        <authorList>
            <person name="Lovell J.T."/>
            <person name="Jenkins J."/>
            <person name="Shu S."/>
            <person name="Juenger T.E."/>
            <person name="Schmutz J."/>
        </authorList>
    </citation>
    <scope>NUCLEOTIDE SEQUENCE</scope>
    <source>
        <strain evidence="3">AP13</strain>
    </source>
</reference>
<keyword evidence="2" id="KW-1133">Transmembrane helix</keyword>
<keyword evidence="2" id="KW-0812">Transmembrane</keyword>
<gene>
    <name evidence="3" type="ORF">PVAP13_4KG330400</name>
</gene>